<evidence type="ECO:0000259" key="1">
    <source>
        <dbReference type="PROSITE" id="PS50144"/>
    </source>
</evidence>
<dbReference type="InterPro" id="IPR002083">
    <property type="entry name" value="MATH/TRAF_dom"/>
</dbReference>
<keyword evidence="2" id="KW-0675">Receptor</keyword>
<dbReference type="OrthoDB" id="6499288at2759"/>
<dbReference type="PANTHER" id="PTHR10131:SF94">
    <property type="entry name" value="TNF RECEPTOR-ASSOCIATED FACTOR 4"/>
    <property type="match status" value="1"/>
</dbReference>
<protein>
    <submittedName>
        <fullName evidence="2">TNF receptor-associated factor 5</fullName>
    </submittedName>
</protein>
<organism evidence="2 3">
    <name type="scientific">Holothuria leucospilota</name>
    <name type="common">Black long sea cucumber</name>
    <name type="synonym">Mertensiothuria leucospilota</name>
    <dbReference type="NCBI Taxonomy" id="206669"/>
    <lineage>
        <taxon>Eukaryota</taxon>
        <taxon>Metazoa</taxon>
        <taxon>Echinodermata</taxon>
        <taxon>Eleutherozoa</taxon>
        <taxon>Echinozoa</taxon>
        <taxon>Holothuroidea</taxon>
        <taxon>Aspidochirotacea</taxon>
        <taxon>Aspidochirotida</taxon>
        <taxon>Holothuriidae</taxon>
        <taxon>Holothuria</taxon>
    </lineage>
</organism>
<feature type="domain" description="MATH" evidence="1">
    <location>
        <begin position="94"/>
        <end position="239"/>
    </location>
</feature>
<comment type="caution">
    <text evidence="2">The sequence shown here is derived from an EMBL/GenBank/DDBJ whole genome shotgun (WGS) entry which is preliminary data.</text>
</comment>
<dbReference type="EMBL" id="JAIZAY010000007">
    <property type="protein sequence ID" value="KAJ8038382.1"/>
    <property type="molecule type" value="Genomic_DNA"/>
</dbReference>
<name>A0A9Q1H7D2_HOLLE</name>
<evidence type="ECO:0000313" key="3">
    <source>
        <dbReference type="Proteomes" id="UP001152320"/>
    </source>
</evidence>
<dbReference type="SUPFAM" id="SSF49599">
    <property type="entry name" value="TRAF domain-like"/>
    <property type="match status" value="1"/>
</dbReference>
<dbReference type="InterPro" id="IPR008974">
    <property type="entry name" value="TRAF-like"/>
</dbReference>
<accession>A0A9Q1H7D2</accession>
<dbReference type="Proteomes" id="UP001152320">
    <property type="component" value="Chromosome 7"/>
</dbReference>
<sequence>MAEPSVSDFQQWMEQTSEDERSRDVAECILRLFDASESLERSNCSLNLDVALMKRTLRDHQRHFQQSQNVIFQQEATIAALQDRVYHLKNVCYDGVTFIEIAGYRQKKYASGCGSPCIYSHDFYTERKGYRMCVQVNLNGDGNGKGTHLSVYIFLKEGPDDSYLSWPFQRRVTFTLLNQAGKDHFSDVFRPDPASPSFQKPVREVNIASGCPMFVAHKVIEDPEEGFLRNDTIAIKVTVHESA</sequence>
<keyword evidence="3" id="KW-1185">Reference proteome</keyword>
<reference evidence="2" key="1">
    <citation type="submission" date="2021-10" db="EMBL/GenBank/DDBJ databases">
        <title>Tropical sea cucumber genome reveals ecological adaptation and Cuvierian tubules defense mechanism.</title>
        <authorList>
            <person name="Chen T."/>
        </authorList>
    </citation>
    <scope>NUCLEOTIDE SEQUENCE</scope>
    <source>
        <strain evidence="2">Nanhai2018</strain>
        <tissue evidence="2">Muscle</tissue>
    </source>
</reference>
<proteinExistence type="predicted"/>
<dbReference type="Pfam" id="PF21355">
    <property type="entry name" value="TRAF-mep_MATH"/>
    <property type="match status" value="1"/>
</dbReference>
<evidence type="ECO:0000313" key="2">
    <source>
        <dbReference type="EMBL" id="KAJ8038382.1"/>
    </source>
</evidence>
<gene>
    <name evidence="2" type="ORF">HOLleu_15795</name>
</gene>
<dbReference type="PROSITE" id="PS50144">
    <property type="entry name" value="MATH"/>
    <property type="match status" value="1"/>
</dbReference>
<dbReference type="GO" id="GO:0043122">
    <property type="term" value="P:regulation of canonical NF-kappaB signal transduction"/>
    <property type="evidence" value="ECO:0007669"/>
    <property type="project" value="TreeGrafter"/>
</dbReference>
<dbReference type="Gene3D" id="2.60.210.10">
    <property type="entry name" value="Apoptosis, Tumor Necrosis Factor Receptor Associated Protein 2, Chain A"/>
    <property type="match status" value="1"/>
</dbReference>
<dbReference type="InterPro" id="IPR049342">
    <property type="entry name" value="TRAF1-6_MATH_dom"/>
</dbReference>
<dbReference type="AlphaFoldDB" id="A0A9Q1H7D2"/>
<dbReference type="PANTHER" id="PTHR10131">
    <property type="entry name" value="TNF RECEPTOR ASSOCIATED FACTOR"/>
    <property type="match status" value="1"/>
</dbReference>